<dbReference type="Proteomes" id="UP001281614">
    <property type="component" value="Unassembled WGS sequence"/>
</dbReference>
<evidence type="ECO:0000313" key="1">
    <source>
        <dbReference type="EMBL" id="KAK2780537.1"/>
    </source>
</evidence>
<reference evidence="1" key="1">
    <citation type="submission" date="2023-02" db="EMBL/GenBank/DDBJ databases">
        <title>Colletotrichum kahawae CIFC_Que2 genome sequencing and assembly.</title>
        <authorList>
            <person name="Baroncelli R."/>
        </authorList>
    </citation>
    <scope>NUCLEOTIDE SEQUENCE</scope>
    <source>
        <strain evidence="1">CIFC_Que2</strain>
    </source>
</reference>
<name>A0AAE0DEG5_COLKA</name>
<evidence type="ECO:0000313" key="2">
    <source>
        <dbReference type="Proteomes" id="UP001281614"/>
    </source>
</evidence>
<dbReference type="EMBL" id="VYYT01000001">
    <property type="protein sequence ID" value="KAK2780537.1"/>
    <property type="molecule type" value="Genomic_DNA"/>
</dbReference>
<gene>
    <name evidence="1" type="ORF">CKAH01_00481</name>
</gene>
<keyword evidence="2" id="KW-1185">Reference proteome</keyword>
<comment type="caution">
    <text evidence="1">The sequence shown here is derived from an EMBL/GenBank/DDBJ whole genome shotgun (WGS) entry which is preliminary data.</text>
</comment>
<protein>
    <submittedName>
        <fullName evidence="1">Uncharacterized protein</fullName>
    </submittedName>
</protein>
<sequence length="230" mass="26304">MFRNLFRGSQRAITTVTRLSASRQTPILFREAFIRQPRQSQPPYADFRLLAGSRPYSSQSKLTVNSRTDVNGWNKANNKSDNTTQRGIICRAAAKAERQRHLALTYRVPEKAGRENQLAHVHRVPPRSYRKHQPPLRTTSQMIRRKTNARAKIKALRETSAKLDKIELGFEKKSEAEEIHVLGDHGHGCRRWNLRPEKAQQAGEGDGGRNPKGYQHCMNDRFRSGLVIDA</sequence>
<proteinExistence type="predicted"/>
<dbReference type="AlphaFoldDB" id="A0AAE0DEG5"/>
<organism evidence="1 2">
    <name type="scientific">Colletotrichum kahawae</name>
    <name type="common">Coffee berry disease fungus</name>
    <dbReference type="NCBI Taxonomy" id="34407"/>
    <lineage>
        <taxon>Eukaryota</taxon>
        <taxon>Fungi</taxon>
        <taxon>Dikarya</taxon>
        <taxon>Ascomycota</taxon>
        <taxon>Pezizomycotina</taxon>
        <taxon>Sordariomycetes</taxon>
        <taxon>Hypocreomycetidae</taxon>
        <taxon>Glomerellales</taxon>
        <taxon>Glomerellaceae</taxon>
        <taxon>Colletotrichum</taxon>
        <taxon>Colletotrichum gloeosporioides species complex</taxon>
    </lineage>
</organism>
<accession>A0AAE0DEG5</accession>